<organism evidence="1 3">
    <name type="scientific">Lactobacillus gigeriorum DSM 23908 = CRBIP 24.85</name>
    <dbReference type="NCBI Taxonomy" id="1423751"/>
    <lineage>
        <taxon>Bacteria</taxon>
        <taxon>Bacillati</taxon>
        <taxon>Bacillota</taxon>
        <taxon>Bacilli</taxon>
        <taxon>Lactobacillales</taxon>
        <taxon>Lactobacillaceae</taxon>
        <taxon>Lactobacillus</taxon>
    </lineage>
</organism>
<evidence type="ECO:0000313" key="3">
    <source>
        <dbReference type="Proteomes" id="UP000009326"/>
    </source>
</evidence>
<dbReference type="STRING" id="1423751.FC38_GL001293"/>
<dbReference type="Proteomes" id="UP000051521">
    <property type="component" value="Unassembled WGS sequence"/>
</dbReference>
<dbReference type="RefSeq" id="WP_008473969.1">
    <property type="nucleotide sequence ID" value="NZ_AYZO01000004.1"/>
</dbReference>
<dbReference type="EMBL" id="CAKC01000086">
    <property type="protein sequence ID" value="CCI87675.1"/>
    <property type="molecule type" value="Genomic_DNA"/>
</dbReference>
<gene>
    <name evidence="1" type="ORF">BN52_09745</name>
    <name evidence="2" type="ORF">FC38_GL001293</name>
</gene>
<comment type="caution">
    <text evidence="1">The sequence shown here is derived from an EMBL/GenBank/DDBJ whole genome shotgun (WGS) entry which is preliminary data.</text>
</comment>
<evidence type="ECO:0000313" key="2">
    <source>
        <dbReference type="EMBL" id="KRN14216.1"/>
    </source>
</evidence>
<name>I7K1V8_9LACO</name>
<keyword evidence="4" id="KW-1185">Reference proteome</keyword>
<dbReference type="AlphaFoldDB" id="I7K1V8"/>
<dbReference type="OrthoDB" id="2300357at2"/>
<dbReference type="PATRIC" id="fig|1423751.3.peg.1336"/>
<evidence type="ECO:0000313" key="4">
    <source>
        <dbReference type="Proteomes" id="UP000051521"/>
    </source>
</evidence>
<protein>
    <submittedName>
        <fullName evidence="1">Uncharacterized protein</fullName>
    </submittedName>
</protein>
<sequence>MEKKRIRIDADLNQGQLNIQFSDNLNDEKERGYILSAAFFSYAVNQGVTKDQVIEMVNNYYEGLDK</sequence>
<evidence type="ECO:0000313" key="1">
    <source>
        <dbReference type="EMBL" id="CCI87675.1"/>
    </source>
</evidence>
<dbReference type="Proteomes" id="UP000009326">
    <property type="component" value="Unassembled WGS sequence"/>
</dbReference>
<accession>I7K1V8</accession>
<reference evidence="1 3" key="1">
    <citation type="submission" date="2012-06" db="EMBL/GenBank/DDBJ databases">
        <title>Draft genome sequence of Lactobacillus gigeriorum CRBIP 24.85T, isolated from chicken crop.</title>
        <authorList>
            <person name="Cousin S."/>
            <person name="Ma L."/>
            <person name="Creno S."/>
            <person name="Clermont D."/>
            <person name="Loux V."/>
            <person name="Bizet C."/>
            <person name="Bouchier C."/>
        </authorList>
    </citation>
    <scope>NUCLEOTIDE SEQUENCE [LARGE SCALE GENOMIC DNA]</scope>
    <source>
        <strain evidence="3">CRBIP 24.85T</strain>
        <strain evidence="1">Type strain: CRBIP 24.85</strain>
    </source>
</reference>
<reference evidence="2 4" key="2">
    <citation type="journal article" date="2015" name="Genome Announc.">
        <title>Expanding the biotechnology potential of lactobacilli through comparative genomics of 213 strains and associated genera.</title>
        <authorList>
            <person name="Sun Z."/>
            <person name="Harris H.M."/>
            <person name="McCann A."/>
            <person name="Guo C."/>
            <person name="Argimon S."/>
            <person name="Zhang W."/>
            <person name="Yang X."/>
            <person name="Jeffery I.B."/>
            <person name="Cooney J.C."/>
            <person name="Kagawa T.F."/>
            <person name="Liu W."/>
            <person name="Song Y."/>
            <person name="Salvetti E."/>
            <person name="Wrobel A."/>
            <person name="Rasinkangas P."/>
            <person name="Parkhill J."/>
            <person name="Rea M.C."/>
            <person name="O'Sullivan O."/>
            <person name="Ritari J."/>
            <person name="Douillard F.P."/>
            <person name="Paul Ross R."/>
            <person name="Yang R."/>
            <person name="Briner A.E."/>
            <person name="Felis G.E."/>
            <person name="de Vos W.M."/>
            <person name="Barrangou R."/>
            <person name="Klaenhammer T.R."/>
            <person name="Caufield P.W."/>
            <person name="Cui Y."/>
            <person name="Zhang H."/>
            <person name="O'Toole P.W."/>
        </authorList>
    </citation>
    <scope>NUCLEOTIDE SEQUENCE [LARGE SCALE GENOMIC DNA]</scope>
    <source>
        <strain evidence="2 4">DSM 23908</strain>
    </source>
</reference>
<proteinExistence type="predicted"/>
<dbReference type="EMBL" id="AYZO01000004">
    <property type="protein sequence ID" value="KRN14216.1"/>
    <property type="molecule type" value="Genomic_DNA"/>
</dbReference>